<proteinExistence type="predicted"/>
<accession>A0A401U3H5</accession>
<feature type="region of interest" description="Disordered" evidence="1">
    <location>
        <begin position="1"/>
        <end position="38"/>
    </location>
</feature>
<comment type="caution">
    <text evidence="2">The sequence shown here is derived from an EMBL/GenBank/DDBJ whole genome shotgun (WGS) entry which is preliminary data.</text>
</comment>
<organism evidence="2 3">
    <name type="scientific">Chiloscyllium punctatum</name>
    <name type="common">Brownbanded bambooshark</name>
    <name type="synonym">Hemiscyllium punctatum</name>
    <dbReference type="NCBI Taxonomy" id="137246"/>
    <lineage>
        <taxon>Eukaryota</taxon>
        <taxon>Metazoa</taxon>
        <taxon>Chordata</taxon>
        <taxon>Craniata</taxon>
        <taxon>Vertebrata</taxon>
        <taxon>Chondrichthyes</taxon>
        <taxon>Elasmobranchii</taxon>
        <taxon>Galeomorphii</taxon>
        <taxon>Galeoidea</taxon>
        <taxon>Orectolobiformes</taxon>
        <taxon>Hemiscylliidae</taxon>
        <taxon>Chiloscyllium</taxon>
    </lineage>
</organism>
<evidence type="ECO:0000256" key="1">
    <source>
        <dbReference type="SAM" id="MobiDB-lite"/>
    </source>
</evidence>
<protein>
    <submittedName>
        <fullName evidence="2">Uncharacterized protein</fullName>
    </submittedName>
</protein>
<dbReference type="EMBL" id="BEZZ01263603">
    <property type="protein sequence ID" value="GCC49435.1"/>
    <property type="molecule type" value="Genomic_DNA"/>
</dbReference>
<feature type="compositionally biased region" description="Basic and acidic residues" evidence="1">
    <location>
        <begin position="13"/>
        <end position="25"/>
    </location>
</feature>
<feature type="non-terminal residue" evidence="2">
    <location>
        <position position="38"/>
    </location>
</feature>
<name>A0A401U3H5_CHIPU</name>
<reference evidence="2 3" key="1">
    <citation type="journal article" date="2018" name="Nat. Ecol. Evol.">
        <title>Shark genomes provide insights into elasmobranch evolution and the origin of vertebrates.</title>
        <authorList>
            <person name="Hara Y"/>
            <person name="Yamaguchi K"/>
            <person name="Onimaru K"/>
            <person name="Kadota M"/>
            <person name="Koyanagi M"/>
            <person name="Keeley SD"/>
            <person name="Tatsumi K"/>
            <person name="Tanaka K"/>
            <person name="Motone F"/>
            <person name="Kageyama Y"/>
            <person name="Nozu R"/>
            <person name="Adachi N"/>
            <person name="Nishimura O"/>
            <person name="Nakagawa R"/>
            <person name="Tanegashima C"/>
            <person name="Kiyatake I"/>
            <person name="Matsumoto R"/>
            <person name="Murakumo K"/>
            <person name="Nishida K"/>
            <person name="Terakita A"/>
            <person name="Kuratani S"/>
            <person name="Sato K"/>
            <person name="Hyodo S Kuraku.S."/>
        </authorList>
    </citation>
    <scope>NUCLEOTIDE SEQUENCE [LARGE SCALE GENOMIC DNA]</scope>
</reference>
<evidence type="ECO:0000313" key="2">
    <source>
        <dbReference type="EMBL" id="GCC49435.1"/>
    </source>
</evidence>
<sequence length="38" mass="4437">MYRSPRSDIQTMKQREGQGKKRALNEPDTFEVVPVEKS</sequence>
<dbReference type="Proteomes" id="UP000287033">
    <property type="component" value="Unassembled WGS sequence"/>
</dbReference>
<gene>
    <name evidence="2" type="ORF">chiPu_0033483</name>
</gene>
<keyword evidence="3" id="KW-1185">Reference proteome</keyword>
<dbReference type="AlphaFoldDB" id="A0A401U3H5"/>
<evidence type="ECO:0000313" key="3">
    <source>
        <dbReference type="Proteomes" id="UP000287033"/>
    </source>
</evidence>